<accession>A0A5C6U2P0</accession>
<evidence type="ECO:0000313" key="3">
    <source>
        <dbReference type="Proteomes" id="UP000321832"/>
    </source>
</evidence>
<comment type="caution">
    <text evidence="2">The sequence shown here is derived from an EMBL/GenBank/DDBJ whole genome shotgun (WGS) entry which is preliminary data.</text>
</comment>
<dbReference type="AlphaFoldDB" id="A0A5C6U2P0"/>
<protein>
    <submittedName>
        <fullName evidence="2">Uncharacterized protein</fullName>
    </submittedName>
</protein>
<evidence type="ECO:0000256" key="1">
    <source>
        <dbReference type="SAM" id="MobiDB-lite"/>
    </source>
</evidence>
<reference evidence="2 3" key="1">
    <citation type="submission" date="2019-08" db="EMBL/GenBank/DDBJ databases">
        <authorList>
            <person name="Khan S.A."/>
            <person name="Jeon C.O."/>
            <person name="Jeong S.E."/>
        </authorList>
    </citation>
    <scope>NUCLEOTIDE SEQUENCE [LARGE SCALE GENOMIC DNA]</scope>
    <source>
        <strain evidence="3">IMCC1728</strain>
    </source>
</reference>
<proteinExistence type="predicted"/>
<dbReference type="Proteomes" id="UP000321832">
    <property type="component" value="Unassembled WGS sequence"/>
</dbReference>
<organism evidence="2 3">
    <name type="scientific">Piscinibacter aquaticus</name>
    <dbReference type="NCBI Taxonomy" id="392597"/>
    <lineage>
        <taxon>Bacteria</taxon>
        <taxon>Pseudomonadati</taxon>
        <taxon>Pseudomonadota</taxon>
        <taxon>Betaproteobacteria</taxon>
        <taxon>Burkholderiales</taxon>
        <taxon>Sphaerotilaceae</taxon>
        <taxon>Piscinibacter</taxon>
    </lineage>
</organism>
<feature type="region of interest" description="Disordered" evidence="1">
    <location>
        <begin position="28"/>
        <end position="55"/>
    </location>
</feature>
<evidence type="ECO:0000313" key="2">
    <source>
        <dbReference type="EMBL" id="TXC67263.1"/>
    </source>
</evidence>
<dbReference type="EMBL" id="VOPW01000001">
    <property type="protein sequence ID" value="TXC67263.1"/>
    <property type="molecule type" value="Genomic_DNA"/>
</dbReference>
<keyword evidence="3" id="KW-1185">Reference proteome</keyword>
<sequence length="91" mass="9315">MVQPGLRQGRARADSDYADMGTAFGLDASLDTLPMPEPGTDARNDKGRPPSSGAGLQEALSALLPRSGGAHFGSTTLSITWITPLSAAMSA</sequence>
<name>A0A5C6U2P0_9BURK</name>
<gene>
    <name evidence="2" type="ORF">FSC37_20840</name>
</gene>